<gene>
    <name evidence="3" type="ORF">IV203_005667</name>
</gene>
<dbReference type="EMBL" id="JAGRRH010000021">
    <property type="protein sequence ID" value="KAG7346598.1"/>
    <property type="molecule type" value="Genomic_DNA"/>
</dbReference>
<feature type="domain" description="SAC3/GANP/THP3 conserved" evidence="2">
    <location>
        <begin position="150"/>
        <end position="406"/>
    </location>
</feature>
<accession>A0A9K3KMS8</accession>
<keyword evidence="4" id="KW-1185">Reference proteome</keyword>
<dbReference type="GO" id="GO:0005634">
    <property type="term" value="C:nucleus"/>
    <property type="evidence" value="ECO:0007669"/>
    <property type="project" value="TreeGrafter"/>
</dbReference>
<feature type="region of interest" description="Disordered" evidence="1">
    <location>
        <begin position="1"/>
        <end position="34"/>
    </location>
</feature>
<dbReference type="InterPro" id="IPR005062">
    <property type="entry name" value="SAC3/GANP/THP3_conserved"/>
</dbReference>
<protein>
    <submittedName>
        <fullName evidence="3">SAC3/GANP family protein</fullName>
    </submittedName>
</protein>
<evidence type="ECO:0000313" key="3">
    <source>
        <dbReference type="EMBL" id="KAG7346598.1"/>
    </source>
</evidence>
<name>A0A9K3KMS8_9STRA</name>
<dbReference type="PANTHER" id="PTHR12436">
    <property type="entry name" value="80 KDA MCM3-ASSOCIATED PROTEIN"/>
    <property type="match status" value="1"/>
</dbReference>
<feature type="compositionally biased region" description="Polar residues" evidence="1">
    <location>
        <begin position="11"/>
        <end position="21"/>
    </location>
</feature>
<dbReference type="Proteomes" id="UP000693970">
    <property type="component" value="Unassembled WGS sequence"/>
</dbReference>
<reference evidence="3" key="1">
    <citation type="journal article" date="2021" name="Sci. Rep.">
        <title>Diploid genomic architecture of Nitzschia inconspicua, an elite biomass production diatom.</title>
        <authorList>
            <person name="Oliver A."/>
            <person name="Podell S."/>
            <person name="Pinowska A."/>
            <person name="Traller J.C."/>
            <person name="Smith S.R."/>
            <person name="McClure R."/>
            <person name="Beliaev A."/>
            <person name="Bohutskyi P."/>
            <person name="Hill E.A."/>
            <person name="Rabines A."/>
            <person name="Zheng H."/>
            <person name="Allen L.Z."/>
            <person name="Kuo A."/>
            <person name="Grigoriev I.V."/>
            <person name="Allen A.E."/>
            <person name="Hazlebeck D."/>
            <person name="Allen E.E."/>
        </authorList>
    </citation>
    <scope>NUCLEOTIDE SEQUENCE</scope>
    <source>
        <strain evidence="3">Hildebrandi</strain>
    </source>
</reference>
<organism evidence="3 4">
    <name type="scientific">Nitzschia inconspicua</name>
    <dbReference type="NCBI Taxonomy" id="303405"/>
    <lineage>
        <taxon>Eukaryota</taxon>
        <taxon>Sar</taxon>
        <taxon>Stramenopiles</taxon>
        <taxon>Ochrophyta</taxon>
        <taxon>Bacillariophyta</taxon>
        <taxon>Bacillariophyceae</taxon>
        <taxon>Bacillariophycidae</taxon>
        <taxon>Bacillariales</taxon>
        <taxon>Bacillariaceae</taxon>
        <taxon>Nitzschia</taxon>
    </lineage>
</organism>
<proteinExistence type="predicted"/>
<evidence type="ECO:0000256" key="1">
    <source>
        <dbReference type="SAM" id="MobiDB-lite"/>
    </source>
</evidence>
<dbReference type="Pfam" id="PF03399">
    <property type="entry name" value="SAC3_GANP"/>
    <property type="match status" value="1"/>
</dbReference>
<sequence length="434" mass="49624">MASFPVGRSTGMRSKSISSIMPPTFSERRKHKKKRPIENIAPIYNEDIGTEGLKTTGVISLQKDAQSFHVKVDKKEKSKRKRRMERFGDQTQKLMDAYDANEDNLLGSALPTSLTYSQSGIIIQEPEALVRARTLVGTSTALEKPYMRLTTHPKAENVRPLAVLQKCLAHIKSKFIQNEDFEWANEQLKSVRQDITVQHLRCPFVLEVYETHARILLEHGDLNEFNQCQTMIRSLTSSSYGEDEIDHAGMSQVHFINDDTNLLRQADETADEFQAYRLLYDLVQYSWSDLGLALSQYATEREAGQNSCDDTYHSELPLVARGSSSRHALKVVKAVMHNDYQTFFRLYESAPHLSAYLMDFLVRRVRIAAYERIVAAYRPTISVEHFREVLVFHDLEETRRFLRKSGAVFVSDSTGPAFWVDCKASFAVLNQEEP</sequence>
<evidence type="ECO:0000313" key="4">
    <source>
        <dbReference type="Proteomes" id="UP000693970"/>
    </source>
</evidence>
<reference evidence="3" key="2">
    <citation type="submission" date="2021-04" db="EMBL/GenBank/DDBJ databases">
        <authorList>
            <person name="Podell S."/>
        </authorList>
    </citation>
    <scope>NUCLEOTIDE SEQUENCE</scope>
    <source>
        <strain evidence="3">Hildebrandi</strain>
    </source>
</reference>
<dbReference type="AlphaFoldDB" id="A0A9K3KMS8"/>
<comment type="caution">
    <text evidence="3">The sequence shown here is derived from an EMBL/GenBank/DDBJ whole genome shotgun (WGS) entry which is preliminary data.</text>
</comment>
<evidence type="ECO:0000259" key="2">
    <source>
        <dbReference type="Pfam" id="PF03399"/>
    </source>
</evidence>
<dbReference type="OrthoDB" id="199574at2759"/>
<dbReference type="InterPro" id="IPR045107">
    <property type="entry name" value="SAC3/GANP/THP3"/>
</dbReference>
<dbReference type="PANTHER" id="PTHR12436:SF4">
    <property type="entry name" value="LEUKOCYTE RECEPTOR CLUSTER MEMBER 8"/>
    <property type="match status" value="1"/>
</dbReference>